<evidence type="ECO:0000313" key="4">
    <source>
        <dbReference type="Proteomes" id="UP001218788"/>
    </source>
</evidence>
<accession>A0ABT5L258</accession>
<dbReference type="InterPro" id="IPR038673">
    <property type="entry name" value="OprB_sf"/>
</dbReference>
<dbReference type="PANTHER" id="PTHR37944:SF1">
    <property type="entry name" value="PORIN B"/>
    <property type="match status" value="1"/>
</dbReference>
<dbReference type="InterPro" id="IPR052932">
    <property type="entry name" value="OprB_Porin"/>
</dbReference>
<comment type="caution">
    <text evidence="3">The sequence shown here is derived from an EMBL/GenBank/DDBJ whole genome shotgun (WGS) entry which is preliminary data.</text>
</comment>
<protein>
    <submittedName>
        <fullName evidence="3">Carbohydrate porin</fullName>
    </submittedName>
</protein>
<dbReference type="EMBL" id="JAQQXP010000001">
    <property type="protein sequence ID" value="MDC8831120.1"/>
    <property type="molecule type" value="Genomic_DNA"/>
</dbReference>
<evidence type="ECO:0000256" key="2">
    <source>
        <dbReference type="RuleBase" id="RU363072"/>
    </source>
</evidence>
<dbReference type="Pfam" id="PF04966">
    <property type="entry name" value="OprB"/>
    <property type="match status" value="1"/>
</dbReference>
<dbReference type="Proteomes" id="UP001218788">
    <property type="component" value="Unassembled WGS sequence"/>
</dbReference>
<sequence>MALSGVCSAKSVVPYLNVITDSSLVLNGGVNRSFTNRFLIDSGIAYTNDTHTLFASVQWQQGSDGSKAVGDIQVYSNIDAQNFSRIYEAYYRYDADNWYLVLGRTDANSTFAAPEHATEFINSSMGFSPTIFALPTYPTPAFGVLMAKQLNESLRMSAGIYDAADNDFTEQFYIGEIAYQLDEDNQIKLGYWYDTTAAASFNAKQLYKAGRGLYAITDSEFNIGSQSIQSYLQLAYSDPLYSEIEWHLGIGANIHSPFNQTNHIAGVAVTSIKLSDYLTTQAPHETAFEAFYKAQLTSTIAVKPDLQWILNPSGRRDIHDALVFTLRLELSFN</sequence>
<proteinExistence type="inferred from homology"/>
<dbReference type="SUPFAM" id="SSF56935">
    <property type="entry name" value="Porins"/>
    <property type="match status" value="1"/>
</dbReference>
<reference evidence="3 4" key="1">
    <citation type="submission" date="2022-10" db="EMBL/GenBank/DDBJ databases">
        <title>Alteromonas sp. chi3 Genome sequencing.</title>
        <authorList>
            <person name="Park S."/>
        </authorList>
    </citation>
    <scope>NUCLEOTIDE SEQUENCE [LARGE SCALE GENOMIC DNA]</scope>
    <source>
        <strain evidence="4">chi3</strain>
    </source>
</reference>
<gene>
    <name evidence="3" type="ORF">OIK42_10125</name>
</gene>
<dbReference type="PANTHER" id="PTHR37944">
    <property type="entry name" value="PORIN B"/>
    <property type="match status" value="1"/>
</dbReference>
<comment type="similarity">
    <text evidence="1 2">Belongs to the OprB family.</text>
</comment>
<organism evidence="3 4">
    <name type="scientific">Alteromonas gilva</name>
    <dbReference type="NCBI Taxonomy" id="2987522"/>
    <lineage>
        <taxon>Bacteria</taxon>
        <taxon>Pseudomonadati</taxon>
        <taxon>Pseudomonadota</taxon>
        <taxon>Gammaproteobacteria</taxon>
        <taxon>Alteromonadales</taxon>
        <taxon>Alteromonadaceae</taxon>
        <taxon>Alteromonas/Salinimonas group</taxon>
        <taxon>Alteromonas</taxon>
    </lineage>
</organism>
<name>A0ABT5L258_9ALTE</name>
<dbReference type="RefSeq" id="WP_273640228.1">
    <property type="nucleotide sequence ID" value="NZ_JAQQXP010000001.1"/>
</dbReference>
<keyword evidence="4" id="KW-1185">Reference proteome</keyword>
<evidence type="ECO:0000256" key="1">
    <source>
        <dbReference type="ARBA" id="ARBA00008769"/>
    </source>
</evidence>
<evidence type="ECO:0000313" key="3">
    <source>
        <dbReference type="EMBL" id="MDC8831120.1"/>
    </source>
</evidence>
<dbReference type="Gene3D" id="2.40.160.180">
    <property type="entry name" value="Carbohydrate-selective porin OprB"/>
    <property type="match status" value="1"/>
</dbReference>
<dbReference type="InterPro" id="IPR007049">
    <property type="entry name" value="Carb-sel_porin_OprB"/>
</dbReference>